<protein>
    <submittedName>
        <fullName evidence="3">Uncharacterized protein</fullName>
    </submittedName>
</protein>
<gene>
    <name evidence="3" type="ORF">FNV43_RR17526</name>
</gene>
<evidence type="ECO:0000313" key="4">
    <source>
        <dbReference type="Proteomes" id="UP000796880"/>
    </source>
</evidence>
<feature type="coiled-coil region" evidence="1">
    <location>
        <begin position="385"/>
        <end position="440"/>
    </location>
</feature>
<reference evidence="3" key="1">
    <citation type="submission" date="2020-03" db="EMBL/GenBank/DDBJ databases">
        <title>A high-quality chromosome-level genome assembly of a woody plant with both climbing and erect habits, Rhamnella rubrinervis.</title>
        <authorList>
            <person name="Lu Z."/>
            <person name="Yang Y."/>
            <person name="Zhu X."/>
            <person name="Sun Y."/>
        </authorList>
    </citation>
    <scope>NUCLEOTIDE SEQUENCE</scope>
    <source>
        <strain evidence="3">BYM</strain>
        <tissue evidence="3">Leaf</tissue>
    </source>
</reference>
<dbReference type="PANTHER" id="PTHR35164">
    <property type="entry name" value="EXPRESSED PROTEIN"/>
    <property type="match status" value="1"/>
</dbReference>
<feature type="coiled-coil region" evidence="1">
    <location>
        <begin position="311"/>
        <end position="338"/>
    </location>
</feature>
<accession>A0A8K0DXP7</accession>
<proteinExistence type="predicted"/>
<comment type="caution">
    <text evidence="3">The sequence shown here is derived from an EMBL/GenBank/DDBJ whole genome shotgun (WGS) entry which is preliminary data.</text>
</comment>
<feature type="region of interest" description="Disordered" evidence="2">
    <location>
        <begin position="23"/>
        <end position="67"/>
    </location>
</feature>
<name>A0A8K0DXP7_9ROSA</name>
<keyword evidence="1" id="KW-0175">Coiled coil</keyword>
<dbReference type="OrthoDB" id="774313at2759"/>
<dbReference type="Proteomes" id="UP000796880">
    <property type="component" value="Unassembled WGS sequence"/>
</dbReference>
<feature type="region of interest" description="Disordered" evidence="2">
    <location>
        <begin position="457"/>
        <end position="674"/>
    </location>
</feature>
<dbReference type="EMBL" id="VOIH02000008">
    <property type="protein sequence ID" value="KAF3439250.1"/>
    <property type="molecule type" value="Genomic_DNA"/>
</dbReference>
<evidence type="ECO:0000256" key="2">
    <source>
        <dbReference type="SAM" id="MobiDB-lite"/>
    </source>
</evidence>
<feature type="compositionally biased region" description="Basic and acidic residues" evidence="2">
    <location>
        <begin position="646"/>
        <end position="671"/>
    </location>
</feature>
<evidence type="ECO:0000313" key="3">
    <source>
        <dbReference type="EMBL" id="KAF3439250.1"/>
    </source>
</evidence>
<evidence type="ECO:0000256" key="1">
    <source>
        <dbReference type="SAM" id="Coils"/>
    </source>
</evidence>
<dbReference type="AlphaFoldDB" id="A0A8K0DXP7"/>
<feature type="compositionally biased region" description="Basic and acidic residues" evidence="2">
    <location>
        <begin position="457"/>
        <end position="560"/>
    </location>
</feature>
<sequence length="701" mass="80450">MQQQMELKEELKNMEDQLCAAEEERDQALTELGTKKKMAEEEANKRRREEKSMHNSMKEMLSNAKEELKSKERLIESLKLELEKSKELELKLAEKDTSLNTLKEQLAIAKASEAHAVALLSEREKQIRELETEVEKGKQAEKKMFDSLITQTEQLEETKDLLGESKIEIESLCQKVEKLEHSSGKVSGDVNESQNGLDNKAFVNFNSELQWAKDNLANAEKSEKLAWDKTRSLLLEMNSLKNQLKSASEAEENSKKALDDLALALKEVATEANQVKEKLGLAQAELEHSKGEEDRLSLILKSTEEKYKGLLDDARKEAELYRNTAERLRAEAEETLHAWNGKETGLVDCIKRAEEERFEAQQETSRLGDLLSEAEKKTLASKEENTKLRDILKQALNEANVAKEASGIAREENSQLKDILAEKEKTLNVLIQENENYRVNEEAALEHVKELKRLLYETSMVKESKKEEKEKMPSTKESRKDEKEKMPSAKELKMEEKEKTPTHSKEFKKEEKEKTPTHSKESKKEDHKEKSHPKEFKEDNKEKTPSSKELKKEDKVEAGHKLKASNSVDKEEKDGNQPGNTLILNLKELKIPNKHEDGDDDSENIDEALKGSIFDYTDTPNSEMNDHNHPHHHHQNKSSALTDDGEVIHSDDSDNPDENHSDDHDMENERSSRKKKALIWRFGDLLKKRSTHAHRKEPSIE</sequence>
<feature type="coiled-coil region" evidence="1">
    <location>
        <begin position="230"/>
        <end position="285"/>
    </location>
</feature>
<feature type="compositionally biased region" description="Basic and acidic residues" evidence="2">
    <location>
        <begin position="33"/>
        <end position="57"/>
    </location>
</feature>
<dbReference type="PANTHER" id="PTHR35164:SF9">
    <property type="entry name" value="EXPRESSED PROTEIN"/>
    <property type="match status" value="1"/>
</dbReference>
<feature type="compositionally biased region" description="Basic and acidic residues" evidence="2">
    <location>
        <begin position="587"/>
        <end position="597"/>
    </location>
</feature>
<organism evidence="3 4">
    <name type="scientific">Rhamnella rubrinervis</name>
    <dbReference type="NCBI Taxonomy" id="2594499"/>
    <lineage>
        <taxon>Eukaryota</taxon>
        <taxon>Viridiplantae</taxon>
        <taxon>Streptophyta</taxon>
        <taxon>Embryophyta</taxon>
        <taxon>Tracheophyta</taxon>
        <taxon>Spermatophyta</taxon>
        <taxon>Magnoliopsida</taxon>
        <taxon>eudicotyledons</taxon>
        <taxon>Gunneridae</taxon>
        <taxon>Pentapetalae</taxon>
        <taxon>rosids</taxon>
        <taxon>fabids</taxon>
        <taxon>Rosales</taxon>
        <taxon>Rhamnaceae</taxon>
        <taxon>rhamnoid group</taxon>
        <taxon>Rhamneae</taxon>
        <taxon>Rhamnella</taxon>
    </lineage>
</organism>
<keyword evidence="4" id="KW-1185">Reference proteome</keyword>